<evidence type="ECO:0000256" key="2">
    <source>
        <dbReference type="PROSITE-ProRule" id="PRU00284"/>
    </source>
</evidence>
<organism evidence="5 6">
    <name type="scientific">Desulfotomaculum nigrificans (strain DSM 14880 / VKM B-2319 / CO-1-SRB)</name>
    <name type="common">Desulfotomaculum carboxydivorans</name>
    <dbReference type="NCBI Taxonomy" id="868595"/>
    <lineage>
        <taxon>Bacteria</taxon>
        <taxon>Bacillati</taxon>
        <taxon>Bacillota</taxon>
        <taxon>Clostridia</taxon>
        <taxon>Eubacteriales</taxon>
        <taxon>Desulfotomaculaceae</taxon>
        <taxon>Desulfotomaculum</taxon>
    </lineage>
</organism>
<protein>
    <submittedName>
        <fullName evidence="5">Methyl-accepting chemotaxis sensory transducer</fullName>
    </submittedName>
</protein>
<dbReference type="EMBL" id="CP002736">
    <property type="protein sequence ID" value="AEF94780.1"/>
    <property type="molecule type" value="Genomic_DNA"/>
</dbReference>
<evidence type="ECO:0000256" key="1">
    <source>
        <dbReference type="ARBA" id="ARBA00023224"/>
    </source>
</evidence>
<dbReference type="eggNOG" id="COG0840">
    <property type="taxonomic scope" value="Bacteria"/>
</dbReference>
<dbReference type="KEGG" id="dca:Desca_1939"/>
<dbReference type="Gene3D" id="1.10.287.950">
    <property type="entry name" value="Methyl-accepting chemotaxis protein"/>
    <property type="match status" value="1"/>
</dbReference>
<evidence type="ECO:0000256" key="3">
    <source>
        <dbReference type="SAM" id="Coils"/>
    </source>
</evidence>
<proteinExistence type="predicted"/>
<dbReference type="SMART" id="SM00283">
    <property type="entry name" value="MA"/>
    <property type="match status" value="1"/>
</dbReference>
<evidence type="ECO:0000259" key="4">
    <source>
        <dbReference type="PROSITE" id="PS50111"/>
    </source>
</evidence>
<dbReference type="GO" id="GO:0016020">
    <property type="term" value="C:membrane"/>
    <property type="evidence" value="ECO:0007669"/>
    <property type="project" value="InterPro"/>
</dbReference>
<dbReference type="PANTHER" id="PTHR32089">
    <property type="entry name" value="METHYL-ACCEPTING CHEMOTAXIS PROTEIN MCPB"/>
    <property type="match status" value="1"/>
</dbReference>
<dbReference type="STRING" id="868595.Desca_1939"/>
<reference evidence="5" key="1">
    <citation type="submission" date="2011-05" db="EMBL/GenBank/DDBJ databases">
        <title>Complete sequence of Desulfotomaculum carboxydivorans CO-1-SRB.</title>
        <authorList>
            <consortium name="US DOE Joint Genome Institute"/>
            <person name="Lucas S."/>
            <person name="Han J."/>
            <person name="Lapidus A."/>
            <person name="Cheng J.-F."/>
            <person name="Goodwin L."/>
            <person name="Pitluck S."/>
            <person name="Peters L."/>
            <person name="Mikhailova N."/>
            <person name="Lu M."/>
            <person name="Han C."/>
            <person name="Tapia R."/>
            <person name="Land M."/>
            <person name="Hauser L."/>
            <person name="Kyrpides N."/>
            <person name="Ivanova N."/>
            <person name="Pagani I."/>
            <person name="Stams A."/>
            <person name="Plugge C."/>
            <person name="Muyzer G."/>
            <person name="Kuever J."/>
            <person name="Parshina S."/>
            <person name="Ivanova A."/>
            <person name="Nazina T."/>
            <person name="Woyke T."/>
        </authorList>
    </citation>
    <scope>NUCLEOTIDE SEQUENCE [LARGE SCALE GENOMIC DNA]</scope>
    <source>
        <strain evidence="5">CO-1-SRB</strain>
    </source>
</reference>
<dbReference type="RefSeq" id="WP_013810455.1">
    <property type="nucleotide sequence ID" value="NC_015565.1"/>
</dbReference>
<name>F6B8T7_DESCC</name>
<evidence type="ECO:0000313" key="5">
    <source>
        <dbReference type="EMBL" id="AEF94780.1"/>
    </source>
</evidence>
<dbReference type="GO" id="GO:0007165">
    <property type="term" value="P:signal transduction"/>
    <property type="evidence" value="ECO:0007669"/>
    <property type="project" value="UniProtKB-KW"/>
</dbReference>
<gene>
    <name evidence="5" type="ordered locus">Desca_1939</name>
</gene>
<keyword evidence="1 2" id="KW-0807">Transducer</keyword>
<dbReference type="InterPro" id="IPR004089">
    <property type="entry name" value="MCPsignal_dom"/>
</dbReference>
<dbReference type="PANTHER" id="PTHR32089:SF112">
    <property type="entry name" value="LYSOZYME-LIKE PROTEIN-RELATED"/>
    <property type="match status" value="1"/>
</dbReference>
<dbReference type="Pfam" id="PF00015">
    <property type="entry name" value="MCPsignal"/>
    <property type="match status" value="1"/>
</dbReference>
<sequence length="307" mass="33513">MSWLGFGKKQPLLENHNVLSPEESTSEKIEIIKEPDLLTCAFKMAPYIKGLLGDEIGFYMTDLTTNIYCNHGAVKLTVKEGDPIKEGSTAYKTIKSGNRTVAKVGAEVYGLPFIGTCYPLSDPSTKKIVGTILITRPIERQERLNKEAENMEQRLDTLAQAITNLSATAEELAATTESLNNHAQVIGEEVKKTDDVVTFIREIAEQTHLLGLNAAIEAARVGEAGAGFNVVAGEIRKLSQDTQHSVKEIMHTLQGIQKSILELTHSIEQLSAGTQQQAATAEEINAIVSELGSVAEELRKQADELLR</sequence>
<keyword evidence="3" id="KW-0175">Coiled coil</keyword>
<dbReference type="SUPFAM" id="SSF58104">
    <property type="entry name" value="Methyl-accepting chemotaxis protein (MCP) signaling domain"/>
    <property type="match status" value="1"/>
</dbReference>
<feature type="domain" description="Methyl-accepting transducer" evidence="4">
    <location>
        <begin position="142"/>
        <end position="307"/>
    </location>
</feature>
<dbReference type="HOGENOM" id="CLU_043276_0_0_9"/>
<accession>F6B8T7</accession>
<keyword evidence="6" id="KW-1185">Reference proteome</keyword>
<feature type="coiled-coil region" evidence="3">
    <location>
        <begin position="138"/>
        <end position="175"/>
    </location>
</feature>
<dbReference type="PROSITE" id="PS50111">
    <property type="entry name" value="CHEMOTAXIS_TRANSDUC_2"/>
    <property type="match status" value="1"/>
</dbReference>
<dbReference type="Proteomes" id="UP000009226">
    <property type="component" value="Chromosome"/>
</dbReference>
<dbReference type="AlphaFoldDB" id="F6B8T7"/>
<evidence type="ECO:0000313" key="6">
    <source>
        <dbReference type="Proteomes" id="UP000009226"/>
    </source>
</evidence>